<dbReference type="PROSITE" id="PS50089">
    <property type="entry name" value="ZF_RING_2"/>
    <property type="match status" value="1"/>
</dbReference>
<feature type="domain" description="RING-type" evidence="3">
    <location>
        <begin position="105"/>
        <end position="142"/>
    </location>
</feature>
<evidence type="ECO:0000256" key="1">
    <source>
        <dbReference type="PROSITE-ProRule" id="PRU00175"/>
    </source>
</evidence>
<evidence type="ECO:0000313" key="4">
    <source>
        <dbReference type="EMBL" id="CAE7411028.1"/>
    </source>
</evidence>
<dbReference type="InterPro" id="IPR001841">
    <property type="entry name" value="Znf_RING"/>
</dbReference>
<reference evidence="4" key="1">
    <citation type="submission" date="2021-02" db="EMBL/GenBank/DDBJ databases">
        <authorList>
            <person name="Dougan E. K."/>
            <person name="Rhodes N."/>
            <person name="Thang M."/>
            <person name="Chan C."/>
        </authorList>
    </citation>
    <scope>NUCLEOTIDE SEQUENCE</scope>
</reference>
<keyword evidence="2" id="KW-0812">Transmembrane</keyword>
<sequence>MANGGPVWRLLGSSQVPPVAGQYVGNISRDNRQASQALLFASTVLLGAKCVEITGQLCHSSLLVLIGALVCLGACATMVVCIGRIAEQADVGRTSFRQQISDFHCPICLSDHGQLLVRLPCGHLFHCSCLQLWKHETCPLCRCPY</sequence>
<dbReference type="GO" id="GO:0006511">
    <property type="term" value="P:ubiquitin-dependent protein catabolic process"/>
    <property type="evidence" value="ECO:0007669"/>
    <property type="project" value="TreeGrafter"/>
</dbReference>
<dbReference type="InterPro" id="IPR051826">
    <property type="entry name" value="E3_ubiquitin-ligase_domain"/>
</dbReference>
<feature type="transmembrane region" description="Helical" evidence="2">
    <location>
        <begin position="63"/>
        <end position="86"/>
    </location>
</feature>
<keyword evidence="2" id="KW-1133">Transmembrane helix</keyword>
<dbReference type="InterPro" id="IPR013083">
    <property type="entry name" value="Znf_RING/FYVE/PHD"/>
</dbReference>
<evidence type="ECO:0000256" key="2">
    <source>
        <dbReference type="SAM" id="Phobius"/>
    </source>
</evidence>
<keyword evidence="1" id="KW-0863">Zinc-finger</keyword>
<keyword evidence="2" id="KW-0472">Membrane</keyword>
<dbReference type="PANTHER" id="PTHR22765:SF434">
    <property type="entry name" value="GB|AAD18119.1-RELATED"/>
    <property type="match status" value="1"/>
</dbReference>
<keyword evidence="1" id="KW-0479">Metal-binding</keyword>
<dbReference type="OrthoDB" id="438722at2759"/>
<dbReference type="Pfam" id="PF13639">
    <property type="entry name" value="zf-RING_2"/>
    <property type="match status" value="1"/>
</dbReference>
<evidence type="ECO:0000259" key="3">
    <source>
        <dbReference type="PROSITE" id="PS50089"/>
    </source>
</evidence>
<dbReference type="Gene3D" id="3.30.40.10">
    <property type="entry name" value="Zinc/RING finger domain, C3HC4 (zinc finger)"/>
    <property type="match status" value="1"/>
</dbReference>
<dbReference type="Proteomes" id="UP000604046">
    <property type="component" value="Unassembled WGS sequence"/>
</dbReference>
<keyword evidence="5" id="KW-1185">Reference proteome</keyword>
<dbReference type="SMART" id="SM00184">
    <property type="entry name" value="RING"/>
    <property type="match status" value="1"/>
</dbReference>
<dbReference type="AlphaFoldDB" id="A0A812QZK6"/>
<dbReference type="GO" id="GO:0008270">
    <property type="term" value="F:zinc ion binding"/>
    <property type="evidence" value="ECO:0007669"/>
    <property type="project" value="UniProtKB-KW"/>
</dbReference>
<name>A0A812QZK6_9DINO</name>
<proteinExistence type="predicted"/>
<comment type="caution">
    <text evidence="4">The sequence shown here is derived from an EMBL/GenBank/DDBJ whole genome shotgun (WGS) entry which is preliminary data.</text>
</comment>
<evidence type="ECO:0000313" key="5">
    <source>
        <dbReference type="Proteomes" id="UP000604046"/>
    </source>
</evidence>
<keyword evidence="1" id="KW-0862">Zinc</keyword>
<dbReference type="GO" id="GO:0061630">
    <property type="term" value="F:ubiquitin protein ligase activity"/>
    <property type="evidence" value="ECO:0007669"/>
    <property type="project" value="TreeGrafter"/>
</dbReference>
<organism evidence="4 5">
    <name type="scientific">Symbiodinium natans</name>
    <dbReference type="NCBI Taxonomy" id="878477"/>
    <lineage>
        <taxon>Eukaryota</taxon>
        <taxon>Sar</taxon>
        <taxon>Alveolata</taxon>
        <taxon>Dinophyceae</taxon>
        <taxon>Suessiales</taxon>
        <taxon>Symbiodiniaceae</taxon>
        <taxon>Symbiodinium</taxon>
    </lineage>
</organism>
<protein>
    <submittedName>
        <fullName evidence="4">PJA1 protein</fullName>
    </submittedName>
</protein>
<dbReference type="PANTHER" id="PTHR22765">
    <property type="entry name" value="RING FINGER AND PROTEASE ASSOCIATED DOMAIN-CONTAINING"/>
    <property type="match status" value="1"/>
</dbReference>
<accession>A0A812QZK6</accession>
<dbReference type="SUPFAM" id="SSF57850">
    <property type="entry name" value="RING/U-box"/>
    <property type="match status" value="1"/>
</dbReference>
<gene>
    <name evidence="4" type="primary">PJA1</name>
    <name evidence="4" type="ORF">SNAT2548_LOCUS22355</name>
</gene>
<dbReference type="EMBL" id="CAJNDS010002285">
    <property type="protein sequence ID" value="CAE7411028.1"/>
    <property type="molecule type" value="Genomic_DNA"/>
</dbReference>